<evidence type="ECO:0000256" key="9">
    <source>
        <dbReference type="ARBA" id="ARBA00023286"/>
    </source>
</evidence>
<dbReference type="PANTHER" id="PTHR45638">
    <property type="entry name" value="CYCLIC NUCLEOTIDE-GATED CATION CHANNEL SUBUNIT A"/>
    <property type="match status" value="1"/>
</dbReference>
<keyword evidence="15" id="KW-0175">Coiled coil</keyword>
<evidence type="ECO:0000256" key="7">
    <source>
        <dbReference type="ARBA" id="ARBA00023065"/>
    </source>
</evidence>
<dbReference type="Gene3D" id="1.10.287.70">
    <property type="match status" value="1"/>
</dbReference>
<keyword evidence="9" id="KW-1071">Ligand-gated ion channel</keyword>
<evidence type="ECO:0000256" key="4">
    <source>
        <dbReference type="ARBA" id="ARBA00022606"/>
    </source>
</evidence>
<feature type="transmembrane region" description="Helical" evidence="17">
    <location>
        <begin position="356"/>
        <end position="378"/>
    </location>
</feature>
<feature type="domain" description="Cyclic nucleotide-binding" evidence="18">
    <location>
        <begin position="460"/>
        <end position="574"/>
    </location>
</feature>
<accession>A0ABM1VN10</accession>
<comment type="catalytic activity">
    <reaction evidence="11">
        <text>K(+)(in) = K(+)(out)</text>
        <dbReference type="Rhea" id="RHEA:29463"/>
        <dbReference type="ChEBI" id="CHEBI:29103"/>
    </reaction>
</comment>
<evidence type="ECO:0000313" key="19">
    <source>
        <dbReference type="Proteomes" id="UP000694863"/>
    </source>
</evidence>
<feature type="coiled-coil region" evidence="15">
    <location>
        <begin position="608"/>
        <end position="646"/>
    </location>
</feature>
<comment type="catalytic activity">
    <reaction evidence="14">
        <text>Cs(+)(in) = Cs(+)(out)</text>
        <dbReference type="Rhea" id="RHEA:78555"/>
        <dbReference type="ChEBI" id="CHEBI:49547"/>
    </reaction>
</comment>
<feature type="region of interest" description="Disordered" evidence="16">
    <location>
        <begin position="109"/>
        <end position="134"/>
    </location>
</feature>
<dbReference type="InterPro" id="IPR032406">
    <property type="entry name" value="CLZ_dom"/>
</dbReference>
<keyword evidence="8 17" id="KW-0472">Membrane</keyword>
<dbReference type="Gene3D" id="2.60.120.10">
    <property type="entry name" value="Jelly Rolls"/>
    <property type="match status" value="1"/>
</dbReference>
<keyword evidence="5 17" id="KW-0812">Transmembrane</keyword>
<gene>
    <name evidence="20" type="primary">CNGA3</name>
</gene>
<proteinExistence type="predicted"/>
<evidence type="ECO:0000256" key="11">
    <source>
        <dbReference type="ARBA" id="ARBA00034430"/>
    </source>
</evidence>
<keyword evidence="6 17" id="KW-1133">Transmembrane helix</keyword>
<dbReference type="RefSeq" id="XP_030744340.1">
    <property type="nucleotide sequence ID" value="XM_030888480.1"/>
</dbReference>
<keyword evidence="4" id="KW-0716">Sensory transduction</keyword>
<feature type="transmembrane region" description="Helical" evidence="17">
    <location>
        <begin position="284"/>
        <end position="302"/>
    </location>
</feature>
<dbReference type="PROSITE" id="PS50042">
    <property type="entry name" value="CNMP_BINDING_3"/>
    <property type="match status" value="1"/>
</dbReference>
<evidence type="ECO:0000256" key="10">
    <source>
        <dbReference type="ARBA" id="ARBA00023303"/>
    </source>
</evidence>
<dbReference type="PROSITE" id="PS00889">
    <property type="entry name" value="CNMP_BINDING_2"/>
    <property type="match status" value="1"/>
</dbReference>
<comment type="catalytic activity">
    <reaction evidence="13">
        <text>Rb(+)(in) = Rb(+)(out)</text>
        <dbReference type="Rhea" id="RHEA:78547"/>
        <dbReference type="ChEBI" id="CHEBI:49847"/>
    </reaction>
</comment>
<evidence type="ECO:0000256" key="17">
    <source>
        <dbReference type="SAM" id="Phobius"/>
    </source>
</evidence>
<dbReference type="Proteomes" id="UP000694863">
    <property type="component" value="Unplaced"/>
</dbReference>
<evidence type="ECO:0000256" key="12">
    <source>
        <dbReference type="ARBA" id="ARBA00044635"/>
    </source>
</evidence>
<keyword evidence="10" id="KW-0407">Ion channel</keyword>
<dbReference type="InterPro" id="IPR005821">
    <property type="entry name" value="Ion_trans_dom"/>
</dbReference>
<dbReference type="InterPro" id="IPR018488">
    <property type="entry name" value="cNMP-bd_CS"/>
</dbReference>
<dbReference type="InterPro" id="IPR050866">
    <property type="entry name" value="CNG_cation_channel"/>
</dbReference>
<keyword evidence="3" id="KW-0813">Transport</keyword>
<dbReference type="InterPro" id="IPR018490">
    <property type="entry name" value="cNMP-bd_dom_sf"/>
</dbReference>
<comment type="subcellular location">
    <subcellularLocation>
        <location evidence="2">Membrane</location>
        <topology evidence="2">Multi-pass membrane protein</topology>
    </subcellularLocation>
</comment>
<dbReference type="SUPFAM" id="SSF51206">
    <property type="entry name" value="cAMP-binding domain-like"/>
    <property type="match status" value="1"/>
</dbReference>
<evidence type="ECO:0000256" key="16">
    <source>
        <dbReference type="SAM" id="MobiDB-lite"/>
    </source>
</evidence>
<name>A0ABM1VN10_ECHTE</name>
<evidence type="ECO:0000256" key="13">
    <source>
        <dbReference type="ARBA" id="ARBA00044657"/>
    </source>
</evidence>
<evidence type="ECO:0000256" key="1">
    <source>
        <dbReference type="ARBA" id="ARBA00000309"/>
    </source>
</evidence>
<comment type="catalytic activity">
    <reaction evidence="1">
        <text>NH4(+)(in) = NH4(+)(out)</text>
        <dbReference type="Rhea" id="RHEA:28747"/>
        <dbReference type="ChEBI" id="CHEBI:28938"/>
    </reaction>
</comment>
<dbReference type="InterPro" id="IPR014710">
    <property type="entry name" value="RmlC-like_jellyroll"/>
</dbReference>
<dbReference type="PROSITE" id="PS00888">
    <property type="entry name" value="CNMP_BINDING_1"/>
    <property type="match status" value="1"/>
</dbReference>
<dbReference type="PANTHER" id="PTHR45638:SF6">
    <property type="entry name" value="CYCLIC NUCLEOTIDE-GATED CATION CHANNEL ALPHA-3"/>
    <property type="match status" value="1"/>
</dbReference>
<dbReference type="SUPFAM" id="SSF81324">
    <property type="entry name" value="Voltage-gated potassium channels"/>
    <property type="match status" value="1"/>
</dbReference>
<comment type="catalytic activity">
    <reaction evidence="12">
        <text>Li(+)(in) = Li(+)(out)</text>
        <dbReference type="Rhea" id="RHEA:78551"/>
        <dbReference type="ChEBI" id="CHEBI:49713"/>
    </reaction>
</comment>
<evidence type="ECO:0000256" key="3">
    <source>
        <dbReference type="ARBA" id="ARBA00022448"/>
    </source>
</evidence>
<dbReference type="Pfam" id="PF00520">
    <property type="entry name" value="Ion_trans"/>
    <property type="match status" value="1"/>
</dbReference>
<dbReference type="Gene3D" id="1.20.5.300">
    <property type="match status" value="1"/>
</dbReference>
<dbReference type="Gene3D" id="1.10.287.630">
    <property type="entry name" value="Helix hairpin bin"/>
    <property type="match status" value="1"/>
</dbReference>
<evidence type="ECO:0000259" key="18">
    <source>
        <dbReference type="PROSITE" id="PS50042"/>
    </source>
</evidence>
<keyword evidence="19" id="KW-1185">Reference proteome</keyword>
<evidence type="ECO:0000256" key="14">
    <source>
        <dbReference type="ARBA" id="ARBA00044691"/>
    </source>
</evidence>
<reference evidence="20" key="1">
    <citation type="submission" date="2025-08" db="UniProtKB">
        <authorList>
            <consortium name="RefSeq"/>
        </authorList>
    </citation>
    <scope>IDENTIFICATION</scope>
</reference>
<dbReference type="SMART" id="SM00100">
    <property type="entry name" value="cNMP"/>
    <property type="match status" value="1"/>
</dbReference>
<dbReference type="Pfam" id="PF16526">
    <property type="entry name" value="CLZ"/>
    <property type="match status" value="1"/>
</dbReference>
<protein>
    <submittedName>
        <fullName evidence="20">Cyclic nucleotide-gated cation channel alpha-3</fullName>
    </submittedName>
</protein>
<evidence type="ECO:0000256" key="8">
    <source>
        <dbReference type="ARBA" id="ARBA00023136"/>
    </source>
</evidence>
<organism evidence="19 20">
    <name type="scientific">Echinops telfairi</name>
    <name type="common">Lesser hedgehog tenrec</name>
    <dbReference type="NCBI Taxonomy" id="9371"/>
    <lineage>
        <taxon>Eukaryota</taxon>
        <taxon>Metazoa</taxon>
        <taxon>Chordata</taxon>
        <taxon>Craniata</taxon>
        <taxon>Vertebrata</taxon>
        <taxon>Euteleostomi</taxon>
        <taxon>Mammalia</taxon>
        <taxon>Eutheria</taxon>
        <taxon>Afrotheria</taxon>
        <taxon>Tenrecidae</taxon>
        <taxon>Tenrecinae</taxon>
        <taxon>Echinops</taxon>
    </lineage>
</organism>
<evidence type="ECO:0000313" key="20">
    <source>
        <dbReference type="RefSeq" id="XP_030744340.1"/>
    </source>
</evidence>
<evidence type="ECO:0000256" key="6">
    <source>
        <dbReference type="ARBA" id="ARBA00022989"/>
    </source>
</evidence>
<keyword evidence="7" id="KW-0406">Ion transport</keyword>
<dbReference type="InterPro" id="IPR000595">
    <property type="entry name" value="cNMP-bd_dom"/>
</dbReference>
<dbReference type="Pfam" id="PF00027">
    <property type="entry name" value="cNMP_binding"/>
    <property type="match status" value="1"/>
</dbReference>
<sequence>MAKINTQCSHPSQARLAISSAEGDLDRVENGLSRTLSGCEEPSSAPQQAATMEARGLARSRRSSFTSQRPARLSRLIISLHAWAARHLHHEDQTPDSFLDRFQGAELKEVTSRESNAPNPAGEKPPTSGDGKKREAIVVDPSSSVYYHWLAAIAAPVFYNWCMLVCRACFDELQSEHLMLWLVLDYSADIVYGLDVLVRARTGFLEQGLMVKDAERLWKHYTKTIHFKLDVLSLVPTDLGYFKLGMNYPELRFNRLLKLPRLFEFFDRTETRTNYPNVFRIGNLVLYILIIIHWNACIYFAISKFIGFGTDSWVYPNVSIPEYGRLSRKYIYSLYWSTLTLTTIGETPPPVKDEEYLFVVIDFLVGVLIFATIVGNVGSMISNMNASRAEFQAKIDSIKQYMHFRKVTKDLETRVIRWFDYLWANRKTVDEKEVLKNLPDKLKAEIAINVHLDTLKKVRIFQDCEAGLLVELVLKLRPAVFSPGDYICKKGDIGREMYIIKEGKLAVVAEDGVTQFVVLSDGSYFGEISILNIKGSKSGNRRTANIRSIGYSDLFCLSKDDLMEALTEYPEAKKALEEKGRQILMKDNLIDEDLAAAGADPKDIEEKVECLESSLDTLQTRFARLLAEYSAAQMKVKQRLSRLESQLKTCGNSFPSAGAAAGDATETEGMLQ</sequence>
<dbReference type="GeneID" id="101640361"/>
<evidence type="ECO:0000256" key="15">
    <source>
        <dbReference type="SAM" id="Coils"/>
    </source>
</evidence>
<evidence type="ECO:0000256" key="2">
    <source>
        <dbReference type="ARBA" id="ARBA00004141"/>
    </source>
</evidence>
<dbReference type="CDD" id="cd00038">
    <property type="entry name" value="CAP_ED"/>
    <property type="match status" value="1"/>
</dbReference>
<evidence type="ECO:0000256" key="5">
    <source>
        <dbReference type="ARBA" id="ARBA00022692"/>
    </source>
</evidence>